<evidence type="ECO:0000259" key="15">
    <source>
        <dbReference type="Pfam" id="PF01326"/>
    </source>
</evidence>
<comment type="pathway">
    <text evidence="3">Carbohydrate biosynthesis; gluconeogenesis.</text>
</comment>
<dbReference type="InterPro" id="IPR002192">
    <property type="entry name" value="PPDK_AMP/ATP-bd"/>
</dbReference>
<dbReference type="SUPFAM" id="SSF56059">
    <property type="entry name" value="Glutathione synthetase ATP-binding domain-like"/>
    <property type="match status" value="1"/>
</dbReference>
<dbReference type="RefSeq" id="WP_211547926.1">
    <property type="nucleotide sequence ID" value="NZ_JAGTUF010000006.1"/>
</dbReference>
<feature type="domain" description="Pyruvate phosphate dikinase AMP/ATP-binding" evidence="15">
    <location>
        <begin position="56"/>
        <end position="286"/>
    </location>
</feature>
<comment type="caution">
    <text evidence="16">The sequence shown here is derived from an EMBL/GenBank/DDBJ whole genome shotgun (WGS) entry which is preliminary data.</text>
</comment>
<evidence type="ECO:0000256" key="13">
    <source>
        <dbReference type="ARBA" id="ARBA00033470"/>
    </source>
</evidence>
<dbReference type="Proteomes" id="UP000680714">
    <property type="component" value="Unassembled WGS sequence"/>
</dbReference>
<evidence type="ECO:0000256" key="2">
    <source>
        <dbReference type="ARBA" id="ARBA00002988"/>
    </source>
</evidence>
<evidence type="ECO:0000256" key="11">
    <source>
        <dbReference type="ARBA" id="ARBA00022840"/>
    </source>
</evidence>
<keyword evidence="12" id="KW-0460">Magnesium</keyword>
<gene>
    <name evidence="16" type="ORF">KEC16_08745</name>
</gene>
<evidence type="ECO:0000256" key="9">
    <source>
        <dbReference type="ARBA" id="ARBA00022741"/>
    </source>
</evidence>
<evidence type="ECO:0000256" key="10">
    <source>
        <dbReference type="ARBA" id="ARBA00022777"/>
    </source>
</evidence>
<keyword evidence="17" id="KW-1185">Reference proteome</keyword>
<evidence type="ECO:0000256" key="8">
    <source>
        <dbReference type="ARBA" id="ARBA00022723"/>
    </source>
</evidence>
<organism evidence="16 17">
    <name type="scientific">Magnetospirillum sulfuroxidans</name>
    <dbReference type="NCBI Taxonomy" id="611300"/>
    <lineage>
        <taxon>Bacteria</taxon>
        <taxon>Pseudomonadati</taxon>
        <taxon>Pseudomonadota</taxon>
        <taxon>Alphaproteobacteria</taxon>
        <taxon>Rhodospirillales</taxon>
        <taxon>Rhodospirillaceae</taxon>
        <taxon>Magnetospirillum</taxon>
    </lineage>
</organism>
<evidence type="ECO:0000256" key="6">
    <source>
        <dbReference type="ARBA" id="ARBA00021623"/>
    </source>
</evidence>
<sequence length="292" mass="31836">MDIIMCDVPQLASPLDVTRIGGKALHLFKLIEHGFPVPAFFSLTVEHAKEIELEQERILAAFDALNSPRVAVRSSGVDEDNAQASYAGMFETCLNVSRDTLIASIHKIFESKDTERVEGYRAEKAPQHSHPSSMGIVVQCLVNSDVSGVALTQFNTPADGAGLFAVIETCWGLGETLVQGLDTPERYIIDRRRLKGDGNDGAAIQRNLGNQLTMQVVAPKHGGHPVVNVPVPVHMRLRRRLSTQQVSMVTLMACSIEEKLFGGEPADIEFALANDVLFILQARRLASRGTPA</sequence>
<evidence type="ECO:0000256" key="12">
    <source>
        <dbReference type="ARBA" id="ARBA00022842"/>
    </source>
</evidence>
<evidence type="ECO:0000313" key="16">
    <source>
        <dbReference type="EMBL" id="MBR9971803.1"/>
    </source>
</evidence>
<evidence type="ECO:0000256" key="1">
    <source>
        <dbReference type="ARBA" id="ARBA00001946"/>
    </source>
</evidence>
<keyword evidence="10" id="KW-0418">Kinase</keyword>
<evidence type="ECO:0000313" key="17">
    <source>
        <dbReference type="Proteomes" id="UP000680714"/>
    </source>
</evidence>
<comment type="function">
    <text evidence="2">Catalyzes the phosphorylation of pyruvate to phosphoenolpyruvate.</text>
</comment>
<keyword evidence="7" id="KW-0808">Transferase</keyword>
<evidence type="ECO:0000256" key="4">
    <source>
        <dbReference type="ARBA" id="ARBA00007837"/>
    </source>
</evidence>
<dbReference type="Pfam" id="PF01326">
    <property type="entry name" value="PPDK_N"/>
    <property type="match status" value="1"/>
</dbReference>
<dbReference type="InterPro" id="IPR013815">
    <property type="entry name" value="ATP_grasp_subdomain_1"/>
</dbReference>
<protein>
    <recommendedName>
        <fullName evidence="6">Phosphoenolpyruvate synthase</fullName>
        <ecNumber evidence="5">2.7.9.2</ecNumber>
    </recommendedName>
    <alternativeName>
        <fullName evidence="13">Pyruvate, water dikinase</fullName>
    </alternativeName>
</protein>
<evidence type="ECO:0000256" key="5">
    <source>
        <dbReference type="ARBA" id="ARBA00011996"/>
    </source>
</evidence>
<dbReference type="Gene3D" id="3.30.1490.20">
    <property type="entry name" value="ATP-grasp fold, A domain"/>
    <property type="match status" value="1"/>
</dbReference>
<keyword evidence="9" id="KW-0547">Nucleotide-binding</keyword>
<comment type="catalytic activity">
    <reaction evidence="14">
        <text>pyruvate + ATP + H2O = phosphoenolpyruvate + AMP + phosphate + 2 H(+)</text>
        <dbReference type="Rhea" id="RHEA:11364"/>
        <dbReference type="ChEBI" id="CHEBI:15361"/>
        <dbReference type="ChEBI" id="CHEBI:15377"/>
        <dbReference type="ChEBI" id="CHEBI:15378"/>
        <dbReference type="ChEBI" id="CHEBI:30616"/>
        <dbReference type="ChEBI" id="CHEBI:43474"/>
        <dbReference type="ChEBI" id="CHEBI:58702"/>
        <dbReference type="ChEBI" id="CHEBI:456215"/>
        <dbReference type="EC" id="2.7.9.2"/>
    </reaction>
</comment>
<evidence type="ECO:0000256" key="7">
    <source>
        <dbReference type="ARBA" id="ARBA00022679"/>
    </source>
</evidence>
<dbReference type="PANTHER" id="PTHR43030:SF1">
    <property type="entry name" value="PHOSPHOENOLPYRUVATE SYNTHASE"/>
    <property type="match status" value="1"/>
</dbReference>
<dbReference type="EMBL" id="JAGTUF010000006">
    <property type="protein sequence ID" value="MBR9971803.1"/>
    <property type="molecule type" value="Genomic_DNA"/>
</dbReference>
<comment type="similarity">
    <text evidence="4">Belongs to the PEP-utilizing enzyme family.</text>
</comment>
<dbReference type="InterPro" id="IPR006319">
    <property type="entry name" value="PEP_synth"/>
</dbReference>
<reference evidence="16 17" key="1">
    <citation type="submission" date="2021-04" db="EMBL/GenBank/DDBJ databases">
        <title>Magnetospirillum sulfuroxidans sp. nov., a facultative chemolithoautotrophic sulfur-oxidizing alphaproteobacterium isolated from freshwater sediment and proposals for Paramagetospirillum gen. nov., and Magnetospirillaceae fam. nov.</title>
        <authorList>
            <person name="Koziaeva V."/>
            <person name="Geelhoed J.S."/>
            <person name="Sorokin D.Y."/>
            <person name="Grouzdev D.S."/>
        </authorList>
    </citation>
    <scope>NUCLEOTIDE SEQUENCE [LARGE SCALE GENOMIC DNA]</scope>
    <source>
        <strain evidence="16 17">J10</strain>
    </source>
</reference>
<dbReference type="PANTHER" id="PTHR43030">
    <property type="entry name" value="PHOSPHOENOLPYRUVATE SYNTHASE"/>
    <property type="match status" value="1"/>
</dbReference>
<dbReference type="EC" id="2.7.9.2" evidence="5"/>
<keyword evidence="8" id="KW-0479">Metal-binding</keyword>
<comment type="cofactor">
    <cofactor evidence="1">
        <name>Mg(2+)</name>
        <dbReference type="ChEBI" id="CHEBI:18420"/>
    </cofactor>
</comment>
<proteinExistence type="inferred from homology"/>
<evidence type="ECO:0000256" key="14">
    <source>
        <dbReference type="ARBA" id="ARBA00047700"/>
    </source>
</evidence>
<evidence type="ECO:0000256" key="3">
    <source>
        <dbReference type="ARBA" id="ARBA00004742"/>
    </source>
</evidence>
<accession>A0ABS5IBK0</accession>
<dbReference type="Gene3D" id="3.30.470.20">
    <property type="entry name" value="ATP-grasp fold, B domain"/>
    <property type="match status" value="1"/>
</dbReference>
<keyword evidence="11" id="KW-0067">ATP-binding</keyword>
<name>A0ABS5IBK0_9PROT</name>